<protein>
    <submittedName>
        <fullName evidence="3">PilX N-terminal domain-containing pilus assembly protein</fullName>
    </submittedName>
</protein>
<evidence type="ECO:0000313" key="4">
    <source>
        <dbReference type="Proteomes" id="UP001230807"/>
    </source>
</evidence>
<name>A0ABT7MJN2_9BACL</name>
<dbReference type="Proteomes" id="UP001230807">
    <property type="component" value="Unassembled WGS sequence"/>
</dbReference>
<keyword evidence="4" id="KW-1185">Reference proteome</keyword>
<evidence type="ECO:0000259" key="1">
    <source>
        <dbReference type="Pfam" id="PF14341"/>
    </source>
</evidence>
<dbReference type="Pfam" id="PF14341">
    <property type="entry name" value="PilX_N"/>
    <property type="match status" value="1"/>
</dbReference>
<dbReference type="InterPro" id="IPR025746">
    <property type="entry name" value="PilX_N_dom"/>
</dbReference>
<evidence type="ECO:0000259" key="2">
    <source>
        <dbReference type="Pfam" id="PF23981"/>
    </source>
</evidence>
<feature type="domain" description="Type 4 fimbrial biogenesis protein PilX N-terminal" evidence="1">
    <location>
        <begin position="14"/>
        <end position="63"/>
    </location>
</feature>
<gene>
    <name evidence="3" type="ORF">QR695_01150</name>
</gene>
<accession>A0ABT7MJN2</accession>
<dbReference type="RefSeq" id="WP_214832444.1">
    <property type="nucleotide sequence ID" value="NZ_CP183077.1"/>
</dbReference>
<dbReference type="InterPro" id="IPR055729">
    <property type="entry name" value="DUF7305"/>
</dbReference>
<sequence length="501" mass="54609">MKTWNNWRLAKEEKGNTLILVLIVILLFSSIGLSMIQSSLNSVSLSDGEVKEQSAYYIAESGITYTLDQIQQALDEVENLNKMTDEQYYNYVNANILTGTQPRVFSSFEKQKGIQPLATVTVKMSNVSSDRTVRDYIITSTGQVGVRKKTLQTSYSLDLERKPGPTLPSNLGIYSKGKMKLANGVVTGNILLESNAQNMLEVTGNPTINGAVYTLPSSHSKTILAPDWWLDQKRPIIYKEDFNLGLTLPDFPSANDFNYKMIPDTTFKAGSSQYQVISKGNINISNWIVSDYELILDQDYKVNDINLSSNYRLTINVKDKDVSLYVNSIQGIGHLDVKSQPGGSLTIYLADNISLNGHVNESDGNDLFIYIGPSNGQTKLVKSSGYGKFNASIYAKDANLEFVGSASLNGSILSGGQNVKVTGATQINAPKKLIFAPNAHVEIIEGGTVNGGIVSDTFTISGGAKVNAASIELDDLPFFGEASSETNLIVKKGTVREITNP</sequence>
<dbReference type="Pfam" id="PF23981">
    <property type="entry name" value="DUF7305"/>
    <property type="match status" value="1"/>
</dbReference>
<evidence type="ECO:0000313" key="3">
    <source>
        <dbReference type="EMBL" id="MDL5375605.1"/>
    </source>
</evidence>
<reference evidence="3 4" key="1">
    <citation type="submission" date="2023-06" db="EMBL/GenBank/DDBJ databases">
        <title>Influencing factors and mechanism of Cr(VI) reduction by facultative anaerobic Exiguobacterium sp. PY14.</title>
        <authorList>
            <person name="Zou L."/>
        </authorList>
    </citation>
    <scope>NUCLEOTIDE SEQUENCE [LARGE SCALE GENOMIC DNA]</scope>
    <source>
        <strain evidence="3 4">PY14</strain>
    </source>
</reference>
<dbReference type="EMBL" id="JASWER010000001">
    <property type="protein sequence ID" value="MDL5375605.1"/>
    <property type="molecule type" value="Genomic_DNA"/>
</dbReference>
<proteinExistence type="predicted"/>
<comment type="caution">
    <text evidence="3">The sequence shown here is derived from an EMBL/GenBank/DDBJ whole genome shotgun (WGS) entry which is preliminary data.</text>
</comment>
<feature type="domain" description="DUF7305" evidence="2">
    <location>
        <begin position="300"/>
        <end position="420"/>
    </location>
</feature>
<organism evidence="3 4">
    <name type="scientific">Exiguobacterium mexicanum</name>
    <dbReference type="NCBI Taxonomy" id="340146"/>
    <lineage>
        <taxon>Bacteria</taxon>
        <taxon>Bacillati</taxon>
        <taxon>Bacillota</taxon>
        <taxon>Bacilli</taxon>
        <taxon>Bacillales</taxon>
        <taxon>Bacillales Family XII. Incertae Sedis</taxon>
        <taxon>Exiguobacterium</taxon>
    </lineage>
</organism>